<comment type="caution">
    <text evidence="8">The sequence shown here is derived from an EMBL/GenBank/DDBJ whole genome shotgun (WGS) entry which is preliminary data.</text>
</comment>
<dbReference type="InterPro" id="IPR051460">
    <property type="entry name" value="HdrC_iron-sulfur_subunit"/>
</dbReference>
<keyword evidence="5" id="KW-0411">Iron-sulfur</keyword>
<dbReference type="GO" id="GO:0016491">
    <property type="term" value="F:oxidoreductase activity"/>
    <property type="evidence" value="ECO:0007669"/>
    <property type="project" value="UniProtKB-KW"/>
</dbReference>
<dbReference type="GO" id="GO:0051539">
    <property type="term" value="F:4 iron, 4 sulfur cluster binding"/>
    <property type="evidence" value="ECO:0007669"/>
    <property type="project" value="UniProtKB-KW"/>
</dbReference>
<dbReference type="EMBL" id="QMQX01000053">
    <property type="protein sequence ID" value="RLE52456.1"/>
    <property type="molecule type" value="Genomic_DNA"/>
</dbReference>
<dbReference type="PANTHER" id="PTHR43255">
    <property type="entry name" value="IRON-SULFUR-BINDING OXIDOREDUCTASE FADF-RELATED-RELATED"/>
    <property type="match status" value="1"/>
</dbReference>
<evidence type="ECO:0000256" key="2">
    <source>
        <dbReference type="ARBA" id="ARBA00022723"/>
    </source>
</evidence>
<keyword evidence="3" id="KW-0560">Oxidoreductase</keyword>
<name>A0A497EZ32_9CREN</name>
<dbReference type="AlphaFoldDB" id="A0A497EZ32"/>
<dbReference type="GO" id="GO:0046872">
    <property type="term" value="F:metal ion binding"/>
    <property type="evidence" value="ECO:0007669"/>
    <property type="project" value="UniProtKB-KW"/>
</dbReference>
<evidence type="ECO:0000313" key="8">
    <source>
        <dbReference type="EMBL" id="RLE52456.1"/>
    </source>
</evidence>
<evidence type="ECO:0000256" key="1">
    <source>
        <dbReference type="ARBA" id="ARBA00022485"/>
    </source>
</evidence>
<keyword evidence="1" id="KW-0004">4Fe-4S</keyword>
<evidence type="ECO:0000256" key="4">
    <source>
        <dbReference type="ARBA" id="ARBA00023004"/>
    </source>
</evidence>
<evidence type="ECO:0000313" key="9">
    <source>
        <dbReference type="Proteomes" id="UP000272051"/>
    </source>
</evidence>
<protein>
    <recommendedName>
        <fullName evidence="6">Cysteine-rich domain-containing protein</fullName>
    </recommendedName>
</protein>
<evidence type="ECO:0000256" key="5">
    <source>
        <dbReference type="ARBA" id="ARBA00023014"/>
    </source>
</evidence>
<accession>A0A497EZ32</accession>
<proteinExistence type="predicted"/>
<evidence type="ECO:0000313" key="10">
    <source>
        <dbReference type="Proteomes" id="UP000278475"/>
    </source>
</evidence>
<feature type="domain" description="Cysteine-rich" evidence="6">
    <location>
        <begin position="208"/>
        <end position="292"/>
    </location>
</feature>
<keyword evidence="2" id="KW-0479">Metal-binding</keyword>
<dbReference type="GO" id="GO:0005886">
    <property type="term" value="C:plasma membrane"/>
    <property type="evidence" value="ECO:0007669"/>
    <property type="project" value="TreeGrafter"/>
</dbReference>
<evidence type="ECO:0000259" key="6">
    <source>
        <dbReference type="Pfam" id="PF02754"/>
    </source>
</evidence>
<dbReference type="InterPro" id="IPR004017">
    <property type="entry name" value="Cys_rich_dom"/>
</dbReference>
<dbReference type="Proteomes" id="UP000272051">
    <property type="component" value="Unassembled WGS sequence"/>
</dbReference>
<gene>
    <name evidence="7" type="ORF">DRJ31_01305</name>
    <name evidence="8" type="ORF">DRJ33_03855</name>
</gene>
<sequence>MLKEVKKMAEGIKRDIPLYTKDKFSIPYIRHASRDAEPEDWNTIKFPNSDKYPDLDAAKSHALRCWACRSCEISTFANWAYICPPAAFPKNSRTAAYRGHGKNYLVLGLLQGYFEPTEAVAEAVFQCALCGNCTIQCAIGGGASDPLVSLDALRRTFVKLGLGPMPKHKRFIEFIQKYHNAYGEPTENRFAWWPPEVKKPVKKKKADVLYFAGCTGPYRVQEPCIATVKLLNAAGVDFTVLDTDEWCCGSPALMVGAWEEARETLKHDFELIEELGVSRVVTTCAGCYRQLKEGCKKLGLKPPVEIIYTVELVNELIRQGKLKPTKPLNITITYHDPCHTGRHIGLFDEPRELISYLPGVKFVEMERIFHQSWCCGAGGGMMSGFPETAKFAATERLKEAKATGASYLTTVCPFCELNFYRAEQDAKTGIVTGGEADLIVLLAKACGLM</sequence>
<reference evidence="9 10" key="1">
    <citation type="submission" date="2018-06" db="EMBL/GenBank/DDBJ databases">
        <title>Extensive metabolic versatility and redundancy in microbially diverse, dynamic hydrothermal sediments.</title>
        <authorList>
            <person name="Dombrowski N."/>
            <person name="Teske A."/>
            <person name="Baker B.J."/>
        </authorList>
    </citation>
    <scope>NUCLEOTIDE SEQUENCE [LARGE SCALE GENOMIC DNA]</scope>
    <source>
        <strain evidence="8">B34_G17</strain>
        <strain evidence="7">B66_G16</strain>
    </source>
</reference>
<dbReference type="PANTHER" id="PTHR43255:SF1">
    <property type="entry name" value="IRON-SULFUR-BINDING OXIDOREDUCTASE FADF-RELATED"/>
    <property type="match status" value="1"/>
</dbReference>
<organism evidence="8 9">
    <name type="scientific">Thermoproteota archaeon</name>
    <dbReference type="NCBI Taxonomy" id="2056631"/>
    <lineage>
        <taxon>Archaea</taxon>
        <taxon>Thermoproteota</taxon>
    </lineage>
</organism>
<evidence type="ECO:0000256" key="3">
    <source>
        <dbReference type="ARBA" id="ARBA00023002"/>
    </source>
</evidence>
<dbReference type="Proteomes" id="UP000278475">
    <property type="component" value="Unassembled WGS sequence"/>
</dbReference>
<keyword evidence="4" id="KW-0408">Iron</keyword>
<evidence type="ECO:0000313" key="7">
    <source>
        <dbReference type="EMBL" id="RLE50400.1"/>
    </source>
</evidence>
<feature type="domain" description="Cysteine-rich" evidence="6">
    <location>
        <begin position="332"/>
        <end position="419"/>
    </location>
</feature>
<dbReference type="Pfam" id="PF02754">
    <property type="entry name" value="CCG"/>
    <property type="match status" value="2"/>
</dbReference>
<dbReference type="EMBL" id="QMQV01000006">
    <property type="protein sequence ID" value="RLE50400.1"/>
    <property type="molecule type" value="Genomic_DNA"/>
</dbReference>